<dbReference type="GO" id="GO:0007018">
    <property type="term" value="P:microtubule-based movement"/>
    <property type="evidence" value="ECO:0007669"/>
    <property type="project" value="TreeGrafter"/>
</dbReference>
<dbReference type="Pfam" id="PF05804">
    <property type="entry name" value="KAP"/>
    <property type="match status" value="2"/>
</dbReference>
<feature type="region of interest" description="Disordered" evidence="1">
    <location>
        <begin position="67"/>
        <end position="92"/>
    </location>
</feature>
<evidence type="ECO:0000256" key="1">
    <source>
        <dbReference type="SAM" id="MobiDB-lite"/>
    </source>
</evidence>
<dbReference type="AlphaFoldDB" id="A0AAD5SQ01"/>
<accession>A0AAD5SQ01</accession>
<dbReference type="GO" id="GO:0016939">
    <property type="term" value="C:kinesin II complex"/>
    <property type="evidence" value="ECO:0007669"/>
    <property type="project" value="TreeGrafter"/>
</dbReference>
<feature type="compositionally biased region" description="Basic residues" evidence="1">
    <location>
        <begin position="68"/>
        <end position="77"/>
    </location>
</feature>
<dbReference type="GO" id="GO:0044782">
    <property type="term" value="P:cilium organization"/>
    <property type="evidence" value="ECO:0007669"/>
    <property type="project" value="TreeGrafter"/>
</dbReference>
<feature type="region of interest" description="Disordered" evidence="1">
    <location>
        <begin position="222"/>
        <end position="250"/>
    </location>
</feature>
<dbReference type="InterPro" id="IPR008658">
    <property type="entry name" value="KAP3"/>
</dbReference>
<proteinExistence type="predicted"/>
<dbReference type="GO" id="GO:0019894">
    <property type="term" value="F:kinesin binding"/>
    <property type="evidence" value="ECO:0007669"/>
    <property type="project" value="InterPro"/>
</dbReference>
<organism evidence="2 3">
    <name type="scientific">Physocladia obscura</name>
    <dbReference type="NCBI Taxonomy" id="109957"/>
    <lineage>
        <taxon>Eukaryota</taxon>
        <taxon>Fungi</taxon>
        <taxon>Fungi incertae sedis</taxon>
        <taxon>Chytridiomycota</taxon>
        <taxon>Chytridiomycota incertae sedis</taxon>
        <taxon>Chytridiomycetes</taxon>
        <taxon>Chytridiales</taxon>
        <taxon>Chytriomycetaceae</taxon>
        <taxon>Physocladia</taxon>
    </lineage>
</organism>
<dbReference type="GO" id="GO:0035869">
    <property type="term" value="C:ciliary transition zone"/>
    <property type="evidence" value="ECO:0007669"/>
    <property type="project" value="TreeGrafter"/>
</dbReference>
<dbReference type="PANTHER" id="PTHR15605">
    <property type="entry name" value="KINESIN-ASSOCIATED PROTEINS"/>
    <property type="match status" value="1"/>
</dbReference>
<sequence length="250" mass="28009">MQDFIDELMILLLKNTSNHTVFVEVLGIIGNLNIPDFDFAKLAQAYSMVDLVQRKLTSAVADDSHRVAASHKKSTAKKRNDDEAAERAGEGLSEDDDVTLEVIVLLGTMAHDENIAPMVAKTDTIRLLMELMIIKEGDDEIKPANTANEIDEEWIKKIKHQKFQWHNSEYLSIMAELLDQHAEEEERKAHRRQSSKLLGLSLGNEELATRKVAIGNTTYYAGLDNTDDDSDNEEEFERQIGGTSAILDGP</sequence>
<feature type="compositionally biased region" description="Basic and acidic residues" evidence="1">
    <location>
        <begin position="78"/>
        <end position="89"/>
    </location>
</feature>
<keyword evidence="3" id="KW-1185">Reference proteome</keyword>
<gene>
    <name evidence="2" type="primary">KIFAP3_1</name>
    <name evidence="2" type="ORF">HK100_006814</name>
</gene>
<name>A0AAD5SQ01_9FUNG</name>
<protein>
    <submittedName>
        <fullName evidence="2">Kinesin-associated protein 3</fullName>
    </submittedName>
</protein>
<dbReference type="Proteomes" id="UP001211907">
    <property type="component" value="Unassembled WGS sequence"/>
</dbReference>
<comment type="caution">
    <text evidence="2">The sequence shown here is derived from an EMBL/GenBank/DDBJ whole genome shotgun (WGS) entry which is preliminary data.</text>
</comment>
<evidence type="ECO:0000313" key="2">
    <source>
        <dbReference type="EMBL" id="KAJ3092909.1"/>
    </source>
</evidence>
<dbReference type="GO" id="GO:0005930">
    <property type="term" value="C:axoneme"/>
    <property type="evidence" value="ECO:0007669"/>
    <property type="project" value="TreeGrafter"/>
</dbReference>
<feature type="compositionally biased region" description="Acidic residues" evidence="1">
    <location>
        <begin position="225"/>
        <end position="236"/>
    </location>
</feature>
<reference evidence="2" key="1">
    <citation type="submission" date="2020-05" db="EMBL/GenBank/DDBJ databases">
        <title>Phylogenomic resolution of chytrid fungi.</title>
        <authorList>
            <person name="Stajich J.E."/>
            <person name="Amses K."/>
            <person name="Simmons R."/>
            <person name="Seto K."/>
            <person name="Myers J."/>
            <person name="Bonds A."/>
            <person name="Quandt C.A."/>
            <person name="Barry K."/>
            <person name="Liu P."/>
            <person name="Grigoriev I."/>
            <person name="Longcore J.E."/>
            <person name="James T.Y."/>
        </authorList>
    </citation>
    <scope>NUCLEOTIDE SEQUENCE</scope>
    <source>
        <strain evidence="2">JEL0513</strain>
    </source>
</reference>
<dbReference type="EMBL" id="JADGJH010003180">
    <property type="protein sequence ID" value="KAJ3092909.1"/>
    <property type="molecule type" value="Genomic_DNA"/>
</dbReference>
<evidence type="ECO:0000313" key="3">
    <source>
        <dbReference type="Proteomes" id="UP001211907"/>
    </source>
</evidence>
<dbReference type="PANTHER" id="PTHR15605:SF2">
    <property type="entry name" value="KINESIN-ASSOCIATED PROTEIN 3"/>
    <property type="match status" value="1"/>
</dbReference>